<dbReference type="GeneID" id="6503144"/>
<evidence type="ECO:0000256" key="9">
    <source>
        <dbReference type="ARBA" id="ARBA00022723"/>
    </source>
</evidence>
<evidence type="ECO:0000256" key="8">
    <source>
        <dbReference type="ARBA" id="ARBA00022707"/>
    </source>
</evidence>
<name>B3MQG7_DROAN</name>
<dbReference type="InterPro" id="IPR051875">
    <property type="entry name" value="Calcineurin_B_homologous"/>
</dbReference>
<evidence type="ECO:0000256" key="1">
    <source>
        <dbReference type="ARBA" id="ARBA00004123"/>
    </source>
</evidence>
<keyword evidence="14" id="KW-0539">Nucleus</keyword>
<proteinExistence type="inferred from homology"/>
<keyword evidence="12" id="KW-0653">Protein transport</keyword>
<dbReference type="GO" id="GO:0005886">
    <property type="term" value="C:plasma membrane"/>
    <property type="evidence" value="ECO:0007669"/>
    <property type="project" value="UniProtKB-SubCell"/>
</dbReference>
<dbReference type="AlphaFoldDB" id="B3MQG7"/>
<dbReference type="InterPro" id="IPR002048">
    <property type="entry name" value="EF_hand_dom"/>
</dbReference>
<keyword evidence="7" id="KW-0597">Phosphoprotein</keyword>
<evidence type="ECO:0000313" key="19">
    <source>
        <dbReference type="Proteomes" id="UP000007801"/>
    </source>
</evidence>
<keyword evidence="5" id="KW-1003">Cell membrane</keyword>
<evidence type="ECO:0000256" key="5">
    <source>
        <dbReference type="ARBA" id="ARBA00022475"/>
    </source>
</evidence>
<evidence type="ECO:0000313" key="18">
    <source>
        <dbReference type="EMBL" id="EDV44593.1"/>
    </source>
</evidence>
<keyword evidence="11" id="KW-0106">Calcium</keyword>
<accession>B3MQG7</accession>
<organism evidence="18 19">
    <name type="scientific">Drosophila ananassae</name>
    <name type="common">Fruit fly</name>
    <dbReference type="NCBI Taxonomy" id="7217"/>
    <lineage>
        <taxon>Eukaryota</taxon>
        <taxon>Metazoa</taxon>
        <taxon>Ecdysozoa</taxon>
        <taxon>Arthropoda</taxon>
        <taxon>Hexapoda</taxon>
        <taxon>Insecta</taxon>
        <taxon>Pterygota</taxon>
        <taxon>Neoptera</taxon>
        <taxon>Endopterygota</taxon>
        <taxon>Diptera</taxon>
        <taxon>Brachycera</taxon>
        <taxon>Muscomorpha</taxon>
        <taxon>Ephydroidea</taxon>
        <taxon>Drosophilidae</taxon>
        <taxon>Drosophila</taxon>
        <taxon>Sophophora</taxon>
    </lineage>
</organism>
<evidence type="ECO:0000256" key="15">
    <source>
        <dbReference type="ARBA" id="ARBA00023288"/>
    </source>
</evidence>
<evidence type="ECO:0000256" key="3">
    <source>
        <dbReference type="ARBA" id="ARBA00004496"/>
    </source>
</evidence>
<keyword evidence="10" id="KW-0677">Repeat</keyword>
<protein>
    <recommendedName>
        <fullName evidence="17">EF-hand domain-containing protein</fullName>
    </recommendedName>
</protein>
<dbReference type="GO" id="GO:0005737">
    <property type="term" value="C:cytoplasm"/>
    <property type="evidence" value="ECO:0007669"/>
    <property type="project" value="UniProtKB-SubCell"/>
</dbReference>
<dbReference type="KEGG" id="dan:6503144"/>
<evidence type="ECO:0000256" key="2">
    <source>
        <dbReference type="ARBA" id="ARBA00004236"/>
    </source>
</evidence>
<evidence type="ECO:0000256" key="6">
    <source>
        <dbReference type="ARBA" id="ARBA00022490"/>
    </source>
</evidence>
<evidence type="ECO:0000259" key="17">
    <source>
        <dbReference type="PROSITE" id="PS50222"/>
    </source>
</evidence>
<evidence type="ECO:0000256" key="11">
    <source>
        <dbReference type="ARBA" id="ARBA00022837"/>
    </source>
</evidence>
<comment type="subcellular location">
    <subcellularLocation>
        <location evidence="2">Cell membrane</location>
    </subcellularLocation>
    <subcellularLocation>
        <location evidence="3">Cytoplasm</location>
    </subcellularLocation>
    <subcellularLocation>
        <location evidence="1">Nucleus</location>
    </subcellularLocation>
</comment>
<reference evidence="18 19" key="1">
    <citation type="journal article" date="2007" name="Nature">
        <title>Evolution of genes and genomes on the Drosophila phylogeny.</title>
        <authorList>
            <consortium name="Drosophila 12 Genomes Consortium"/>
            <person name="Clark A.G."/>
            <person name="Eisen M.B."/>
            <person name="Smith D.R."/>
            <person name="Bergman C.M."/>
            <person name="Oliver B."/>
            <person name="Markow T.A."/>
            <person name="Kaufman T.C."/>
            <person name="Kellis M."/>
            <person name="Gelbart W."/>
            <person name="Iyer V.N."/>
            <person name="Pollard D.A."/>
            <person name="Sackton T.B."/>
            <person name="Larracuente A.M."/>
            <person name="Singh N.D."/>
            <person name="Abad J.P."/>
            <person name="Abt D.N."/>
            <person name="Adryan B."/>
            <person name="Aguade M."/>
            <person name="Akashi H."/>
            <person name="Anderson W.W."/>
            <person name="Aquadro C.F."/>
            <person name="Ardell D.H."/>
            <person name="Arguello R."/>
            <person name="Artieri C.G."/>
            <person name="Barbash D.A."/>
            <person name="Barker D."/>
            <person name="Barsanti P."/>
            <person name="Batterham P."/>
            <person name="Batzoglou S."/>
            <person name="Begun D."/>
            <person name="Bhutkar A."/>
            <person name="Blanco E."/>
            <person name="Bosak S.A."/>
            <person name="Bradley R.K."/>
            <person name="Brand A.D."/>
            <person name="Brent M.R."/>
            <person name="Brooks A.N."/>
            <person name="Brown R.H."/>
            <person name="Butlin R.K."/>
            <person name="Caggese C."/>
            <person name="Calvi B.R."/>
            <person name="Bernardo de Carvalho A."/>
            <person name="Caspi A."/>
            <person name="Castrezana S."/>
            <person name="Celniker S.E."/>
            <person name="Chang J.L."/>
            <person name="Chapple C."/>
            <person name="Chatterji S."/>
            <person name="Chinwalla A."/>
            <person name="Civetta A."/>
            <person name="Clifton S.W."/>
            <person name="Comeron J.M."/>
            <person name="Costello J.C."/>
            <person name="Coyne J.A."/>
            <person name="Daub J."/>
            <person name="David R.G."/>
            <person name="Delcher A.L."/>
            <person name="Delehaunty K."/>
            <person name="Do C.B."/>
            <person name="Ebling H."/>
            <person name="Edwards K."/>
            <person name="Eickbush T."/>
            <person name="Evans J.D."/>
            <person name="Filipski A."/>
            <person name="Findeiss S."/>
            <person name="Freyhult E."/>
            <person name="Fulton L."/>
            <person name="Fulton R."/>
            <person name="Garcia A.C."/>
            <person name="Gardiner A."/>
            <person name="Garfield D.A."/>
            <person name="Garvin B.E."/>
            <person name="Gibson G."/>
            <person name="Gilbert D."/>
            <person name="Gnerre S."/>
            <person name="Godfrey J."/>
            <person name="Good R."/>
            <person name="Gotea V."/>
            <person name="Gravely B."/>
            <person name="Greenberg A.J."/>
            <person name="Griffiths-Jones S."/>
            <person name="Gross S."/>
            <person name="Guigo R."/>
            <person name="Gustafson E.A."/>
            <person name="Haerty W."/>
            <person name="Hahn M.W."/>
            <person name="Halligan D.L."/>
            <person name="Halpern A.L."/>
            <person name="Halter G.M."/>
            <person name="Han M.V."/>
            <person name="Heger A."/>
            <person name="Hillier L."/>
            <person name="Hinrichs A.S."/>
            <person name="Holmes I."/>
            <person name="Hoskins R.A."/>
            <person name="Hubisz M.J."/>
            <person name="Hultmark D."/>
            <person name="Huntley M.A."/>
            <person name="Jaffe D.B."/>
            <person name="Jagadeeshan S."/>
            <person name="Jeck W.R."/>
            <person name="Johnson J."/>
            <person name="Jones C.D."/>
            <person name="Jordan W.C."/>
            <person name="Karpen G.H."/>
            <person name="Kataoka E."/>
            <person name="Keightley P.D."/>
            <person name="Kheradpour P."/>
            <person name="Kirkness E.F."/>
            <person name="Koerich L.B."/>
            <person name="Kristiansen K."/>
            <person name="Kudrna D."/>
            <person name="Kulathinal R.J."/>
            <person name="Kumar S."/>
            <person name="Kwok R."/>
            <person name="Lander E."/>
            <person name="Langley C.H."/>
            <person name="Lapoint R."/>
            <person name="Lazzaro B.P."/>
            <person name="Lee S.J."/>
            <person name="Levesque L."/>
            <person name="Li R."/>
            <person name="Lin C.F."/>
            <person name="Lin M.F."/>
            <person name="Lindblad-Toh K."/>
            <person name="Llopart A."/>
            <person name="Long M."/>
            <person name="Low L."/>
            <person name="Lozovsky E."/>
            <person name="Lu J."/>
            <person name="Luo M."/>
            <person name="Machado C.A."/>
            <person name="Makalowski W."/>
            <person name="Marzo M."/>
            <person name="Matsuda M."/>
            <person name="Matzkin L."/>
            <person name="McAllister B."/>
            <person name="McBride C.S."/>
            <person name="McKernan B."/>
            <person name="McKernan K."/>
            <person name="Mendez-Lago M."/>
            <person name="Minx P."/>
            <person name="Mollenhauer M.U."/>
            <person name="Montooth K."/>
            <person name="Mount S.M."/>
            <person name="Mu X."/>
            <person name="Myers E."/>
            <person name="Negre B."/>
            <person name="Newfeld S."/>
            <person name="Nielsen R."/>
            <person name="Noor M.A."/>
            <person name="O'Grady P."/>
            <person name="Pachter L."/>
            <person name="Papaceit M."/>
            <person name="Parisi M.J."/>
            <person name="Parisi M."/>
            <person name="Parts L."/>
            <person name="Pedersen J.S."/>
            <person name="Pesole G."/>
            <person name="Phillippy A.M."/>
            <person name="Ponting C.P."/>
            <person name="Pop M."/>
            <person name="Porcelli D."/>
            <person name="Powell J.R."/>
            <person name="Prohaska S."/>
            <person name="Pruitt K."/>
            <person name="Puig M."/>
            <person name="Quesneville H."/>
            <person name="Ram K.R."/>
            <person name="Rand D."/>
            <person name="Rasmussen M.D."/>
            <person name="Reed L.K."/>
            <person name="Reenan R."/>
            <person name="Reily A."/>
            <person name="Remington K.A."/>
            <person name="Rieger T.T."/>
            <person name="Ritchie M.G."/>
            <person name="Robin C."/>
            <person name="Rogers Y.H."/>
            <person name="Rohde C."/>
            <person name="Rozas J."/>
            <person name="Rubenfield M.J."/>
            <person name="Ruiz A."/>
            <person name="Russo S."/>
            <person name="Salzberg S.L."/>
            <person name="Sanchez-Gracia A."/>
            <person name="Saranga D.J."/>
            <person name="Sato H."/>
            <person name="Schaeffer S.W."/>
            <person name="Schatz M.C."/>
            <person name="Schlenke T."/>
            <person name="Schwartz R."/>
            <person name="Segarra C."/>
            <person name="Singh R.S."/>
            <person name="Sirot L."/>
            <person name="Sirota M."/>
            <person name="Sisneros N.B."/>
            <person name="Smith C.D."/>
            <person name="Smith T.F."/>
            <person name="Spieth J."/>
            <person name="Stage D.E."/>
            <person name="Stark A."/>
            <person name="Stephan W."/>
            <person name="Strausberg R.L."/>
            <person name="Strempel S."/>
            <person name="Sturgill D."/>
            <person name="Sutton G."/>
            <person name="Sutton G.G."/>
            <person name="Tao W."/>
            <person name="Teichmann S."/>
            <person name="Tobari Y.N."/>
            <person name="Tomimura Y."/>
            <person name="Tsolas J.M."/>
            <person name="Valente V.L."/>
            <person name="Venter E."/>
            <person name="Venter J.C."/>
            <person name="Vicario S."/>
            <person name="Vieira F.G."/>
            <person name="Vilella A.J."/>
            <person name="Villasante A."/>
            <person name="Walenz B."/>
            <person name="Wang J."/>
            <person name="Wasserman M."/>
            <person name="Watts T."/>
            <person name="Wilson D."/>
            <person name="Wilson R.K."/>
            <person name="Wing R.A."/>
            <person name="Wolfner M.F."/>
            <person name="Wong A."/>
            <person name="Wong G.K."/>
            <person name="Wu C.I."/>
            <person name="Wu G."/>
            <person name="Yamamoto D."/>
            <person name="Yang H.P."/>
            <person name="Yang S.P."/>
            <person name="Yorke J.A."/>
            <person name="Yoshida K."/>
            <person name="Zdobnov E."/>
            <person name="Zhang P."/>
            <person name="Zhang Y."/>
            <person name="Zimin A.V."/>
            <person name="Baldwin J."/>
            <person name="Abdouelleil A."/>
            <person name="Abdulkadir J."/>
            <person name="Abebe A."/>
            <person name="Abera B."/>
            <person name="Abreu J."/>
            <person name="Acer S.C."/>
            <person name="Aftuck L."/>
            <person name="Alexander A."/>
            <person name="An P."/>
            <person name="Anderson E."/>
            <person name="Anderson S."/>
            <person name="Arachi H."/>
            <person name="Azer M."/>
            <person name="Bachantsang P."/>
            <person name="Barry A."/>
            <person name="Bayul T."/>
            <person name="Berlin A."/>
            <person name="Bessette D."/>
            <person name="Bloom T."/>
            <person name="Blye J."/>
            <person name="Boguslavskiy L."/>
            <person name="Bonnet C."/>
            <person name="Boukhgalter B."/>
            <person name="Bourzgui I."/>
            <person name="Brown A."/>
            <person name="Cahill P."/>
            <person name="Channer S."/>
            <person name="Cheshatsang Y."/>
            <person name="Chuda L."/>
            <person name="Citroen M."/>
            <person name="Collymore A."/>
            <person name="Cooke P."/>
            <person name="Costello M."/>
            <person name="D'Aco K."/>
            <person name="Daza R."/>
            <person name="De Haan G."/>
            <person name="DeGray S."/>
            <person name="DeMaso C."/>
            <person name="Dhargay N."/>
            <person name="Dooley K."/>
            <person name="Dooley E."/>
            <person name="Doricent M."/>
            <person name="Dorje P."/>
            <person name="Dorjee K."/>
            <person name="Dupes A."/>
            <person name="Elong R."/>
            <person name="Falk J."/>
            <person name="Farina A."/>
            <person name="Faro S."/>
            <person name="Ferguson D."/>
            <person name="Fisher S."/>
            <person name="Foley C.D."/>
            <person name="Franke A."/>
            <person name="Friedrich D."/>
            <person name="Gadbois L."/>
            <person name="Gearin G."/>
            <person name="Gearin C.R."/>
            <person name="Giannoukos G."/>
            <person name="Goode T."/>
            <person name="Graham J."/>
            <person name="Grandbois E."/>
            <person name="Grewal S."/>
            <person name="Gyaltsen K."/>
            <person name="Hafez N."/>
            <person name="Hagos B."/>
            <person name="Hall J."/>
            <person name="Henson C."/>
            <person name="Hollinger A."/>
            <person name="Honan T."/>
            <person name="Huard M.D."/>
            <person name="Hughes L."/>
            <person name="Hurhula B."/>
            <person name="Husby M.E."/>
            <person name="Kamat A."/>
            <person name="Kanga B."/>
            <person name="Kashin S."/>
            <person name="Khazanovich D."/>
            <person name="Kisner P."/>
            <person name="Lance K."/>
            <person name="Lara M."/>
            <person name="Lee W."/>
            <person name="Lennon N."/>
            <person name="Letendre F."/>
            <person name="LeVine R."/>
            <person name="Lipovsky A."/>
            <person name="Liu X."/>
            <person name="Liu J."/>
            <person name="Liu S."/>
            <person name="Lokyitsang T."/>
            <person name="Lokyitsang Y."/>
            <person name="Lubonja R."/>
            <person name="Lui A."/>
            <person name="MacDonald P."/>
            <person name="Magnisalis V."/>
            <person name="Maru K."/>
            <person name="Matthews C."/>
            <person name="McCusker W."/>
            <person name="McDonough S."/>
            <person name="Mehta T."/>
            <person name="Meldrim J."/>
            <person name="Meneus L."/>
            <person name="Mihai O."/>
            <person name="Mihalev A."/>
            <person name="Mihova T."/>
            <person name="Mittelman R."/>
            <person name="Mlenga V."/>
            <person name="Montmayeur A."/>
            <person name="Mulrain L."/>
            <person name="Navidi A."/>
            <person name="Naylor J."/>
            <person name="Negash T."/>
            <person name="Nguyen T."/>
            <person name="Nguyen N."/>
            <person name="Nicol R."/>
            <person name="Norbu C."/>
            <person name="Norbu N."/>
            <person name="Novod N."/>
            <person name="O'Neill B."/>
            <person name="Osman S."/>
            <person name="Markiewicz E."/>
            <person name="Oyono O.L."/>
            <person name="Patti C."/>
            <person name="Phunkhang P."/>
            <person name="Pierre F."/>
            <person name="Priest M."/>
            <person name="Raghuraman S."/>
            <person name="Rege F."/>
            <person name="Reyes R."/>
            <person name="Rise C."/>
            <person name="Rogov P."/>
            <person name="Ross K."/>
            <person name="Ryan E."/>
            <person name="Settipalli S."/>
            <person name="Shea T."/>
            <person name="Sherpa N."/>
            <person name="Shi L."/>
            <person name="Shih D."/>
            <person name="Sparrow T."/>
            <person name="Spaulding J."/>
            <person name="Stalker J."/>
            <person name="Stange-Thomann N."/>
            <person name="Stavropoulos S."/>
            <person name="Stone C."/>
            <person name="Strader C."/>
            <person name="Tesfaye S."/>
            <person name="Thomson T."/>
            <person name="Thoulutsang Y."/>
            <person name="Thoulutsang D."/>
            <person name="Topham K."/>
            <person name="Topping I."/>
            <person name="Tsamla T."/>
            <person name="Vassiliev H."/>
            <person name="Vo A."/>
            <person name="Wangchuk T."/>
            <person name="Wangdi T."/>
            <person name="Weiand M."/>
            <person name="Wilkinson J."/>
            <person name="Wilson A."/>
            <person name="Yadav S."/>
            <person name="Young G."/>
            <person name="Yu Q."/>
            <person name="Zembek L."/>
            <person name="Zhong D."/>
            <person name="Zimmer A."/>
            <person name="Zwirko Z."/>
            <person name="Jaffe D.B."/>
            <person name="Alvarez P."/>
            <person name="Brockman W."/>
            <person name="Butler J."/>
            <person name="Chin C."/>
            <person name="Gnerre S."/>
            <person name="Grabherr M."/>
            <person name="Kleber M."/>
            <person name="Mauceli E."/>
            <person name="MacCallum I."/>
        </authorList>
    </citation>
    <scope>NUCLEOTIDE SEQUENCE [LARGE SCALE GENOMIC DNA]</scope>
    <source>
        <strain evidence="19">Tucson 14024-0371.13</strain>
    </source>
</reference>
<dbReference type="HOGENOM" id="CLU_093278_0_0_1"/>
<dbReference type="PROSITE" id="PS50222">
    <property type="entry name" value="EF_HAND_2"/>
    <property type="match status" value="1"/>
</dbReference>
<keyword evidence="15" id="KW-0449">Lipoprotein</keyword>
<evidence type="ECO:0000256" key="12">
    <source>
        <dbReference type="ARBA" id="ARBA00022927"/>
    </source>
</evidence>
<keyword evidence="13" id="KW-0472">Membrane</keyword>
<dbReference type="Gene3D" id="1.10.238.10">
    <property type="entry name" value="EF-hand"/>
    <property type="match status" value="1"/>
</dbReference>
<dbReference type="eggNOG" id="KOG0034">
    <property type="taxonomic scope" value="Eukaryota"/>
</dbReference>
<dbReference type="OMA" id="YLYGHYQ"/>
<dbReference type="GO" id="GO:0015031">
    <property type="term" value="P:protein transport"/>
    <property type="evidence" value="ECO:0007669"/>
    <property type="project" value="UniProtKB-KW"/>
</dbReference>
<comment type="similarity">
    <text evidence="16">Belongs to the calcineurin regulatory subunit family. CHP subfamily.</text>
</comment>
<dbReference type="PANTHER" id="PTHR46002">
    <property type="entry name" value="EG:114D9.1 PROTEIN-RELATED"/>
    <property type="match status" value="1"/>
</dbReference>
<dbReference type="PhylomeDB" id="B3MQG7"/>
<evidence type="ECO:0000256" key="7">
    <source>
        <dbReference type="ARBA" id="ARBA00022553"/>
    </source>
</evidence>
<keyword evidence="19" id="KW-1185">Reference proteome</keyword>
<keyword evidence="8" id="KW-0519">Myristate</keyword>
<evidence type="ECO:0000256" key="13">
    <source>
        <dbReference type="ARBA" id="ARBA00023136"/>
    </source>
</evidence>
<dbReference type="InterPro" id="IPR011992">
    <property type="entry name" value="EF-hand-dom_pair"/>
</dbReference>
<evidence type="ECO:0000256" key="4">
    <source>
        <dbReference type="ARBA" id="ARBA00022448"/>
    </source>
</evidence>
<evidence type="ECO:0000256" key="10">
    <source>
        <dbReference type="ARBA" id="ARBA00022737"/>
    </source>
</evidence>
<evidence type="ECO:0000256" key="16">
    <source>
        <dbReference type="ARBA" id="ARBA00038164"/>
    </source>
</evidence>
<dbReference type="OrthoDB" id="191686at2759"/>
<evidence type="ECO:0000256" key="14">
    <source>
        <dbReference type="ARBA" id="ARBA00023242"/>
    </source>
</evidence>
<keyword evidence="6" id="KW-0963">Cytoplasm</keyword>
<dbReference type="STRING" id="7217.B3MQG7"/>
<keyword evidence="9" id="KW-0479">Metal-binding</keyword>
<dbReference type="EMBL" id="CH902621">
    <property type="protein sequence ID" value="EDV44593.1"/>
    <property type="molecule type" value="Genomic_DNA"/>
</dbReference>
<dbReference type="GO" id="GO:0005509">
    <property type="term" value="F:calcium ion binding"/>
    <property type="evidence" value="ECO:0007669"/>
    <property type="project" value="InterPro"/>
</dbReference>
<gene>
    <name evidence="18" type="primary">Dana\GF20437</name>
    <name evidence="18" type="synonym">dana_GLEANR_2843</name>
    <name evidence="18" type="ORF">GF20437</name>
</gene>
<dbReference type="SMR" id="B3MQG7"/>
<keyword evidence="4" id="KW-0813">Transport</keyword>
<dbReference type="SUPFAM" id="SSF47473">
    <property type="entry name" value="EF-hand"/>
    <property type="match status" value="1"/>
</dbReference>
<sequence length="179" mass="20545">MGTAASRHLSAQELIEIQVESGFSLPRIDYLYGLYQSLDRDSEDRVLRSELLRVPPVARHPLAERLVDALLHPSLGFRHFVRGLAHFRRSEPLERKLAAMLLLFDEDGDGLLSAEQCHALLVRLPATRRELRAMRWRLNQLLAEKSPEMSPDSCKLDTEDFAYITRGLDLEQSLSLRFH</sequence>
<dbReference type="Proteomes" id="UP000007801">
    <property type="component" value="Unassembled WGS sequence"/>
</dbReference>
<feature type="domain" description="EF-hand" evidence="17">
    <location>
        <begin position="92"/>
        <end position="127"/>
    </location>
</feature>
<dbReference type="InParanoid" id="B3MQG7"/>
<dbReference type="GO" id="GO:0005634">
    <property type="term" value="C:nucleus"/>
    <property type="evidence" value="ECO:0007669"/>
    <property type="project" value="UniProtKB-SubCell"/>
</dbReference>